<evidence type="ECO:0000313" key="16">
    <source>
        <dbReference type="EMBL" id="AJD23148.1"/>
    </source>
</evidence>
<keyword evidence="7" id="KW-0325">Glycoprotein</keyword>
<dbReference type="GO" id="GO:0046872">
    <property type="term" value="F:metal ion binding"/>
    <property type="evidence" value="ECO:0007669"/>
    <property type="project" value="UniProtKB-KW"/>
</dbReference>
<evidence type="ECO:0000256" key="9">
    <source>
        <dbReference type="ARBA" id="ARBA00038162"/>
    </source>
</evidence>
<accession>A0A0B4VLB1</accession>
<dbReference type="GO" id="GO:0016787">
    <property type="term" value="F:hydrolase activity"/>
    <property type="evidence" value="ECO:0007669"/>
    <property type="project" value="UniProtKB-KW"/>
</dbReference>
<dbReference type="EMBL" id="KP290821">
    <property type="protein sequence ID" value="AJD23148.1"/>
    <property type="molecule type" value="mRNA"/>
</dbReference>
<dbReference type="EC" id="2.4.1.186" evidence="10"/>
<sequence>MASSMLKQAVAFLSFAYGIATLLLYVVTAIVSGVPFRKTTEKELLEFQLASNRFWNLSKDWKNFSHHFITLKNGFKVHYLSNTDPDANAASDPNNKPLVIFLHGFPDSWAVWRHLLSSSSISDESILIAPDLPGYGGTDSLDVYGPTEILETLTEFIVTLREKYGVDGGKSNEKKRVIVVAHDWGALVAFRLAAEAPQLADRFIITNGVMVDLVRDNIRLSIESANKMFKTFLKEPWRSRHVLCKSIKALTPVLHQLSCSSYIFVFHLPLPLVRYVGRGGKYSFFKALHALAADNAGEFTVRDAQESMASTLGPSLEECKTTTAKGETYSESVRIRAEHGNFKDTTSYYRQGAASEPWHKSLETISALHSISPDEHRRTSCGTGVFDPAPGFLKANATILWGMKDPAINNYLALEGIADRLVQGSQVIVLPRSGHFTPMEVEGRTALEAAVQWAVKGETGDVGQAVQSVYPEARLARNDETSSHLHQSPTVQAALSSTYRGCGKRPYLASQSARVSPKLAPAQDSATPARPRIPPQNFGTARSWRKIERSAVSGALYNTLARPQEALELFDSSYRVRSEEEEGLLAGKLTAVAMAACQGAVYCTILLSDNYLPGAMVLAHSLKDNGTKGRLAVLITPDTLKPSTIDELKTVYHEVIPIAHLENPFSKNLYLMDRPDLISTFSKIALWKQTQYDQIVYIDADAIAIRAPDELLTLNVTSVAAVPDIGWPDCFNSGVMVLRPNLKDYHSLLAYAQRGISFDGADQGLLNMHFKNWDRLSFAYN</sequence>
<dbReference type="InterPro" id="IPR000073">
    <property type="entry name" value="AB_hydrolase_1"/>
</dbReference>
<keyword evidence="6" id="KW-0320">Glycogen biosynthesis</keyword>
<comment type="subcellular location">
    <subcellularLocation>
        <location evidence="2">Cytoplasm</location>
    </subcellularLocation>
</comment>
<evidence type="ECO:0000256" key="14">
    <source>
        <dbReference type="SAM" id="MobiDB-lite"/>
    </source>
</evidence>
<keyword evidence="3" id="KW-0963">Cytoplasm</keyword>
<dbReference type="InterPro" id="IPR029058">
    <property type="entry name" value="AB_hydrolase_fold"/>
</dbReference>
<evidence type="ECO:0000256" key="2">
    <source>
        <dbReference type="ARBA" id="ARBA00004496"/>
    </source>
</evidence>
<comment type="similarity">
    <text evidence="9">Belongs to the glycosyltransferase 8 family. Glycogenin subfamily.</text>
</comment>
<dbReference type="InterPro" id="IPR050587">
    <property type="entry name" value="GNT1/Glycosyltrans_8"/>
</dbReference>
<dbReference type="SUPFAM" id="SSF53448">
    <property type="entry name" value="Nucleotide-diphospho-sugar transferases"/>
    <property type="match status" value="1"/>
</dbReference>
<dbReference type="GO" id="GO:0005737">
    <property type="term" value="C:cytoplasm"/>
    <property type="evidence" value="ECO:0007669"/>
    <property type="project" value="UniProtKB-SubCell"/>
</dbReference>
<feature type="non-terminal residue" evidence="16">
    <location>
        <position position="781"/>
    </location>
</feature>
<dbReference type="InterPro" id="IPR029044">
    <property type="entry name" value="Nucleotide-diphossugar_trans"/>
</dbReference>
<evidence type="ECO:0000256" key="7">
    <source>
        <dbReference type="ARBA" id="ARBA00023180"/>
    </source>
</evidence>
<comment type="function">
    <text evidence="13">Self-glucosylating initiator of glycogen synthesis. It catalyzes the formation of a short alpha (1,4)-glucosyl chain covalently attached via a glucose 1-O-tyrosyl linkage to internal tyrosine residues and these chains act as primers for the elongation reaction catalyzed by glycogen synthase.</text>
</comment>
<evidence type="ECO:0000256" key="3">
    <source>
        <dbReference type="ARBA" id="ARBA00022490"/>
    </source>
</evidence>
<evidence type="ECO:0000256" key="13">
    <source>
        <dbReference type="ARBA" id="ARBA00057883"/>
    </source>
</evidence>
<dbReference type="Gene3D" id="3.40.50.1820">
    <property type="entry name" value="alpha/beta hydrolase"/>
    <property type="match status" value="1"/>
</dbReference>
<dbReference type="GO" id="GO:0008466">
    <property type="term" value="F:glycogenin glucosyltransferase activity"/>
    <property type="evidence" value="ECO:0007669"/>
    <property type="project" value="UniProtKB-EC"/>
</dbReference>
<dbReference type="PANTHER" id="PTHR11183">
    <property type="entry name" value="GLYCOGENIN SUBFAMILY MEMBER"/>
    <property type="match status" value="1"/>
</dbReference>
<organism evidence="16">
    <name type="scientific">Onygena corvina</name>
    <dbReference type="NCBI Taxonomy" id="180788"/>
    <lineage>
        <taxon>Eukaryota</taxon>
        <taxon>Fungi</taxon>
        <taxon>Dikarya</taxon>
        <taxon>Ascomycota</taxon>
        <taxon>Pezizomycotina</taxon>
        <taxon>Eurotiomycetes</taxon>
        <taxon>Eurotiomycetidae</taxon>
        <taxon>Onygenales</taxon>
        <taxon>Onygenaceae</taxon>
        <taxon>Onygena</taxon>
    </lineage>
</organism>
<dbReference type="Pfam" id="PF01501">
    <property type="entry name" value="Glyco_transf_8"/>
    <property type="match status" value="1"/>
</dbReference>
<dbReference type="AlphaFoldDB" id="A0A0B4VLB1"/>
<evidence type="ECO:0000259" key="15">
    <source>
        <dbReference type="Pfam" id="PF12697"/>
    </source>
</evidence>
<evidence type="ECO:0000256" key="4">
    <source>
        <dbReference type="ARBA" id="ARBA00022679"/>
    </source>
</evidence>
<dbReference type="Gene3D" id="3.90.550.10">
    <property type="entry name" value="Spore Coat Polysaccharide Biosynthesis Protein SpsA, Chain A"/>
    <property type="match status" value="1"/>
</dbReference>
<keyword evidence="4" id="KW-0808">Transferase</keyword>
<keyword evidence="5" id="KW-0479">Metal-binding</keyword>
<evidence type="ECO:0000256" key="10">
    <source>
        <dbReference type="ARBA" id="ARBA00038934"/>
    </source>
</evidence>
<proteinExistence type="evidence at transcript level"/>
<dbReference type="Pfam" id="PF12697">
    <property type="entry name" value="Abhydrolase_6"/>
    <property type="match status" value="1"/>
</dbReference>
<comment type="catalytic activity">
    <reaction evidence="12">
        <text>L-tyrosyl-[glycogenin] + UDP-alpha-D-glucose = alpha-D-glucosyl-L-tyrosyl-[glycogenin] + UDP + H(+)</text>
        <dbReference type="Rhea" id="RHEA:23360"/>
        <dbReference type="Rhea" id="RHEA-COMP:14604"/>
        <dbReference type="Rhea" id="RHEA-COMP:14605"/>
        <dbReference type="ChEBI" id="CHEBI:15378"/>
        <dbReference type="ChEBI" id="CHEBI:46858"/>
        <dbReference type="ChEBI" id="CHEBI:58223"/>
        <dbReference type="ChEBI" id="CHEBI:58885"/>
        <dbReference type="ChEBI" id="CHEBI:140573"/>
        <dbReference type="EC" id="2.4.1.186"/>
    </reaction>
</comment>
<evidence type="ECO:0000256" key="6">
    <source>
        <dbReference type="ARBA" id="ARBA00023056"/>
    </source>
</evidence>
<dbReference type="InterPro" id="IPR002495">
    <property type="entry name" value="Glyco_trans_8"/>
</dbReference>
<evidence type="ECO:0000256" key="1">
    <source>
        <dbReference type="ARBA" id="ARBA00001936"/>
    </source>
</evidence>
<comment type="cofactor">
    <cofactor evidence="1">
        <name>Mn(2+)</name>
        <dbReference type="ChEBI" id="CHEBI:29035"/>
    </cofactor>
</comment>
<dbReference type="FunFam" id="3.90.550.10:FF:000092">
    <property type="entry name" value="Glycogenin 2"/>
    <property type="match status" value="1"/>
</dbReference>
<feature type="domain" description="AB hydrolase-1" evidence="15">
    <location>
        <begin position="99"/>
        <end position="440"/>
    </location>
</feature>
<name>A0A0B4VLB1_9EURO</name>
<keyword evidence="16" id="KW-0378">Hydrolase</keyword>
<dbReference type="CDD" id="cd02537">
    <property type="entry name" value="GT8_Glycogenin"/>
    <property type="match status" value="1"/>
</dbReference>
<dbReference type="SUPFAM" id="SSF53474">
    <property type="entry name" value="alpha/beta-Hydrolases"/>
    <property type="match status" value="1"/>
</dbReference>
<reference evidence="16" key="1">
    <citation type="journal article" date="2015" name="Appl. Microbiol. Biotechnol.">
        <title>Genome and secretome analyses provide insights into keratin decomposition by novel proteases from the non-pathogenic fungus Onygena corvina.</title>
        <authorList>
            <person name="Huang Y."/>
            <person name="Busk P.K."/>
            <person name="Herbst F.A."/>
            <person name="Lange L."/>
        </authorList>
    </citation>
    <scope>NUCLEOTIDE SEQUENCE</scope>
    <source>
        <strain evidence="16">CBS 281.48</strain>
    </source>
</reference>
<evidence type="ECO:0000256" key="5">
    <source>
        <dbReference type="ARBA" id="ARBA00022723"/>
    </source>
</evidence>
<evidence type="ECO:0000256" key="11">
    <source>
        <dbReference type="ARBA" id="ARBA00050886"/>
    </source>
</evidence>
<protein>
    <recommendedName>
        <fullName evidence="10">glycogenin glucosyltransferase</fullName>
        <ecNumber evidence="10">2.4.1.186</ecNumber>
    </recommendedName>
</protein>
<feature type="region of interest" description="Disordered" evidence="14">
    <location>
        <begin position="510"/>
        <end position="539"/>
    </location>
</feature>
<dbReference type="GO" id="GO:0005978">
    <property type="term" value="P:glycogen biosynthetic process"/>
    <property type="evidence" value="ECO:0007669"/>
    <property type="project" value="UniProtKB-KW"/>
</dbReference>
<evidence type="ECO:0000256" key="8">
    <source>
        <dbReference type="ARBA" id="ARBA00023211"/>
    </source>
</evidence>
<comment type="catalytic activity">
    <reaction evidence="11">
        <text>[1,4-alpha-D-glucosyl](n)-L-tyrosyl-[glycogenin] + UDP-alpha-D-glucose = [1,4-alpha-D-glucosyl](n+1)-L-tyrosyl-[glycogenin] + UDP + H(+)</text>
        <dbReference type="Rhea" id="RHEA:56560"/>
        <dbReference type="Rhea" id="RHEA-COMP:14606"/>
        <dbReference type="Rhea" id="RHEA-COMP:14607"/>
        <dbReference type="ChEBI" id="CHEBI:15378"/>
        <dbReference type="ChEBI" id="CHEBI:58223"/>
        <dbReference type="ChEBI" id="CHEBI:58885"/>
        <dbReference type="ChEBI" id="CHEBI:140574"/>
        <dbReference type="EC" id="2.4.1.186"/>
    </reaction>
</comment>
<keyword evidence="8" id="KW-0464">Manganese</keyword>
<evidence type="ECO:0000256" key="12">
    <source>
        <dbReference type="ARBA" id="ARBA00052293"/>
    </source>
</evidence>